<dbReference type="KEGG" id="psoj:PHYSODRAFT_422160"/>
<proteinExistence type="predicted"/>
<dbReference type="RefSeq" id="XP_009528181.1">
    <property type="nucleotide sequence ID" value="XM_009529886.1"/>
</dbReference>
<reference evidence="1 2" key="1">
    <citation type="journal article" date="2006" name="Science">
        <title>Phytophthora genome sequences uncover evolutionary origins and mechanisms of pathogenesis.</title>
        <authorList>
            <person name="Tyler B.M."/>
            <person name="Tripathy S."/>
            <person name="Zhang X."/>
            <person name="Dehal P."/>
            <person name="Jiang R.H."/>
            <person name="Aerts A."/>
            <person name="Arredondo F.D."/>
            <person name="Baxter L."/>
            <person name="Bensasson D."/>
            <person name="Beynon J.L."/>
            <person name="Chapman J."/>
            <person name="Damasceno C.M."/>
            <person name="Dorrance A.E."/>
            <person name="Dou D."/>
            <person name="Dickerman A.W."/>
            <person name="Dubchak I.L."/>
            <person name="Garbelotto M."/>
            <person name="Gijzen M."/>
            <person name="Gordon S.G."/>
            <person name="Govers F."/>
            <person name="Grunwald N.J."/>
            <person name="Huang W."/>
            <person name="Ivors K.L."/>
            <person name="Jones R.W."/>
            <person name="Kamoun S."/>
            <person name="Krampis K."/>
            <person name="Lamour K.H."/>
            <person name="Lee M.K."/>
            <person name="McDonald W.H."/>
            <person name="Medina M."/>
            <person name="Meijer H.J."/>
            <person name="Nordberg E.K."/>
            <person name="Maclean D.J."/>
            <person name="Ospina-Giraldo M.D."/>
            <person name="Morris P.F."/>
            <person name="Phuntumart V."/>
            <person name="Putnam N.H."/>
            <person name="Rash S."/>
            <person name="Rose J.K."/>
            <person name="Sakihama Y."/>
            <person name="Salamov A.A."/>
            <person name="Savidor A."/>
            <person name="Scheuring C.F."/>
            <person name="Smith B.M."/>
            <person name="Sobral B.W."/>
            <person name="Terry A."/>
            <person name="Torto-Alalibo T.A."/>
            <person name="Win J."/>
            <person name="Xu Z."/>
            <person name="Zhang H."/>
            <person name="Grigoriev I.V."/>
            <person name="Rokhsar D.S."/>
            <person name="Boore J.L."/>
        </authorList>
    </citation>
    <scope>NUCLEOTIDE SEQUENCE [LARGE SCALE GENOMIC DNA]</scope>
    <source>
        <strain evidence="1 2">P6497</strain>
    </source>
</reference>
<feature type="non-terminal residue" evidence="1">
    <location>
        <position position="150"/>
    </location>
</feature>
<feature type="non-terminal residue" evidence="1">
    <location>
        <position position="1"/>
    </location>
</feature>
<evidence type="ECO:0000313" key="2">
    <source>
        <dbReference type="Proteomes" id="UP000002640"/>
    </source>
</evidence>
<evidence type="ECO:0000313" key="1">
    <source>
        <dbReference type="EMBL" id="EGZ14432.1"/>
    </source>
</evidence>
<keyword evidence="2" id="KW-1185">Reference proteome</keyword>
<dbReference type="EMBL" id="JH159155">
    <property type="protein sequence ID" value="EGZ14432.1"/>
    <property type="molecule type" value="Genomic_DNA"/>
</dbReference>
<sequence>RGRYRVTKVSIKMLYAVNFHSRPIGHFLSSEDAGGVRQDWTVVHDDTLWGGHETVPAHVIRRADHLHRVLHVIQDAAAEWYPSAVADIFRAVHDHALHHVPKSAPLQLLNAMCNVYQAVFSGLFEDIHQIPPENGAPVCVRYQVVKDCTF</sequence>
<gene>
    <name evidence="1" type="ORF">PHYSODRAFT_422160</name>
</gene>
<dbReference type="InParanoid" id="G4ZQ43"/>
<dbReference type="AlphaFoldDB" id="G4ZQ43"/>
<dbReference type="Proteomes" id="UP000002640">
    <property type="component" value="Unassembled WGS sequence"/>
</dbReference>
<dbReference type="GeneID" id="20652192"/>
<protein>
    <submittedName>
        <fullName evidence="1">Uncharacterized protein</fullName>
    </submittedName>
</protein>
<accession>G4ZQ43</accession>
<organism evidence="1 2">
    <name type="scientific">Phytophthora sojae (strain P6497)</name>
    <name type="common">Soybean stem and root rot agent</name>
    <name type="synonym">Phytophthora megasperma f. sp. glycines</name>
    <dbReference type="NCBI Taxonomy" id="1094619"/>
    <lineage>
        <taxon>Eukaryota</taxon>
        <taxon>Sar</taxon>
        <taxon>Stramenopiles</taxon>
        <taxon>Oomycota</taxon>
        <taxon>Peronosporomycetes</taxon>
        <taxon>Peronosporales</taxon>
        <taxon>Peronosporaceae</taxon>
        <taxon>Phytophthora</taxon>
    </lineage>
</organism>
<name>G4ZQ43_PHYSP</name>